<keyword evidence="3" id="KW-1185">Reference proteome</keyword>
<dbReference type="RefSeq" id="WP_081969191.1">
    <property type="nucleotide sequence ID" value="NZ_FNNA01000012.1"/>
</dbReference>
<dbReference type="STRING" id="1545044.SAMN05444276_1127"/>
<evidence type="ECO:0000313" key="3">
    <source>
        <dbReference type="Proteomes" id="UP000182944"/>
    </source>
</evidence>
<dbReference type="AlphaFoldDB" id="A0A1H3D7H0"/>
<sequence length="363" mass="39109">MAIEVTWYLTHITRPNGTTTTWTTQTSTRVDVWFGTQAEFNATHPTGYDLVIIDEADGAPNQVDGDELRIALHQYNSSFNLSTNAGYLGTFDVDYTANGVANPDPTVAFAVDGRGIESSRDAYLITLEPVTVRSFTAEYKGGTSHFHPFFPASLTPCFAAGTLLLPDRGARPVETLKPGDLVQTRDHGLVPLRLALVAAVSPGQLRRTPALQPIRIGKDVLGQGVPSHDLVVSPQHRVLVRSRIARRMFDADEVLVAAYQLLGHPGISVASDLNGVTYFHLVFDRHEILTSNGAETESFYPGPEGLRALSPAALAEFAALFPAFAAGAGDCVAPPAAARPFATGHKARQMVRRHEANAVRLCA</sequence>
<evidence type="ECO:0000313" key="2">
    <source>
        <dbReference type="EMBL" id="SDX62351.1"/>
    </source>
</evidence>
<proteinExistence type="predicted"/>
<dbReference type="SUPFAM" id="SSF51294">
    <property type="entry name" value="Hedgehog/intein (Hint) domain"/>
    <property type="match status" value="1"/>
</dbReference>
<name>A0A1H3D7H0_9RHOB</name>
<dbReference type="Pfam" id="PF13403">
    <property type="entry name" value="Hint_2"/>
    <property type="match status" value="1"/>
</dbReference>
<feature type="domain" description="Hedgehog/Intein (Hint)" evidence="1">
    <location>
        <begin position="156"/>
        <end position="302"/>
    </location>
</feature>
<reference evidence="3" key="1">
    <citation type="submission" date="2016-10" db="EMBL/GenBank/DDBJ databases">
        <authorList>
            <person name="Varghese N."/>
            <person name="Submissions S."/>
        </authorList>
    </citation>
    <scope>NUCLEOTIDE SEQUENCE [LARGE SCALE GENOMIC DNA]</scope>
    <source>
        <strain evidence="3">DSM 29303</strain>
    </source>
</reference>
<dbReference type="EMBL" id="FNNA01000012">
    <property type="protein sequence ID" value="SDX62351.1"/>
    <property type="molecule type" value="Genomic_DNA"/>
</dbReference>
<dbReference type="InterPro" id="IPR028992">
    <property type="entry name" value="Hedgehog/Intein_dom"/>
</dbReference>
<gene>
    <name evidence="2" type="ORF">SAMN05444276_1127</name>
</gene>
<dbReference type="InterPro" id="IPR036844">
    <property type="entry name" value="Hint_dom_sf"/>
</dbReference>
<organism evidence="2 3">
    <name type="scientific">Paracoccus sanguinis</name>
    <dbReference type="NCBI Taxonomy" id="1545044"/>
    <lineage>
        <taxon>Bacteria</taxon>
        <taxon>Pseudomonadati</taxon>
        <taxon>Pseudomonadota</taxon>
        <taxon>Alphaproteobacteria</taxon>
        <taxon>Rhodobacterales</taxon>
        <taxon>Paracoccaceae</taxon>
        <taxon>Paracoccus</taxon>
    </lineage>
</organism>
<dbReference type="Proteomes" id="UP000182944">
    <property type="component" value="Unassembled WGS sequence"/>
</dbReference>
<evidence type="ECO:0000259" key="1">
    <source>
        <dbReference type="Pfam" id="PF13403"/>
    </source>
</evidence>
<accession>A0A1H3D7H0</accession>
<protein>
    <submittedName>
        <fullName evidence="2">Hint domain-containing protein</fullName>
    </submittedName>
</protein>